<accession>A0A9E7KCY6</accession>
<gene>
    <name evidence="1" type="ORF">MUK42_10152</name>
</gene>
<name>A0A9E7KCY6_9LILI</name>
<dbReference type="EMBL" id="CP097508">
    <property type="protein sequence ID" value="URE11300.1"/>
    <property type="molecule type" value="Genomic_DNA"/>
</dbReference>
<dbReference type="AlphaFoldDB" id="A0A9E7KCY6"/>
<evidence type="ECO:0000313" key="2">
    <source>
        <dbReference type="Proteomes" id="UP001055439"/>
    </source>
</evidence>
<protein>
    <submittedName>
        <fullName evidence="1">Uncharacterized protein</fullName>
    </submittedName>
</protein>
<reference evidence="1" key="1">
    <citation type="submission" date="2022-05" db="EMBL/GenBank/DDBJ databases">
        <title>The Musa troglodytarum L. genome provides insights into the mechanism of non-climacteric behaviour and enrichment of carotenoids.</title>
        <authorList>
            <person name="Wang J."/>
        </authorList>
    </citation>
    <scope>NUCLEOTIDE SEQUENCE</scope>
    <source>
        <tissue evidence="1">Leaf</tissue>
    </source>
</reference>
<evidence type="ECO:0000313" key="1">
    <source>
        <dbReference type="EMBL" id="URE11300.1"/>
    </source>
</evidence>
<keyword evidence="2" id="KW-1185">Reference proteome</keyword>
<dbReference type="Proteomes" id="UP001055439">
    <property type="component" value="Chromosome 6"/>
</dbReference>
<organism evidence="1 2">
    <name type="scientific">Musa troglodytarum</name>
    <name type="common">fe'i banana</name>
    <dbReference type="NCBI Taxonomy" id="320322"/>
    <lineage>
        <taxon>Eukaryota</taxon>
        <taxon>Viridiplantae</taxon>
        <taxon>Streptophyta</taxon>
        <taxon>Embryophyta</taxon>
        <taxon>Tracheophyta</taxon>
        <taxon>Spermatophyta</taxon>
        <taxon>Magnoliopsida</taxon>
        <taxon>Liliopsida</taxon>
        <taxon>Zingiberales</taxon>
        <taxon>Musaceae</taxon>
        <taxon>Musa</taxon>
    </lineage>
</organism>
<proteinExistence type="predicted"/>
<sequence length="114" mass="12962">MYCNNSAEKWWAWAISDGWPWHFEELQDRRKGQRCGFGGPDDSGILFFVIWVEGAIGASSECKDAPALLRSLGFPPLPLPYLCLSIGRYRQRFVFSVTPSTSLPAMRPPERPNR</sequence>